<dbReference type="InterPro" id="IPR011990">
    <property type="entry name" value="TPR-like_helical_dom_sf"/>
</dbReference>
<proteinExistence type="predicted"/>
<dbReference type="Gene3D" id="1.25.40.10">
    <property type="entry name" value="Tetratricopeptide repeat domain"/>
    <property type="match status" value="1"/>
</dbReference>
<evidence type="ECO:0000313" key="5">
    <source>
        <dbReference type="Proteomes" id="UP000622166"/>
    </source>
</evidence>
<dbReference type="SUPFAM" id="SSF52540">
    <property type="entry name" value="P-loop containing nucleoside triphosphate hydrolases"/>
    <property type="match status" value="1"/>
</dbReference>
<sequence length="956" mass="102121">MIQKHSLLERDHEIGLLRSALSRVRSGDGGLVMIEGARGLGKSSLLEFLRTEAEAQDCHVVRARGSEFEREFSWAVVRQLFDRCPGEAVGRLTDEVPTAEPADMAAALLNRVPLGAWAVPTPQEGEGLHSVLHGLYRLCRALSSGQPLLLLVDDAQWADIASLRFLSYLVNRLEGNSILVVLANTHAEHDATQDLLMAACASPLATFTRLAPLSEDGVRRMITTRLGRDAHARVIRTCFELTEGNPLHLRELLDEMSGRGMEPDESALAGIPLLTPARVTWEIRRRVSRLPANAVALARAVAVLDARADPQHSAHVAGLGEAEASEAAGCLRDAEVLRAGVPYRFQRPVLRQVVYAQMPARDRSAAHRRSARSLQAAGALAAEVAEHVLRTDPAADPWAADVLSSAALDAMKEGDPRTAIHYLRRALAEPPSADSHLAALADLGAAELRAHDPSAVASLEEALRRTAEPGSRCRIRVELGLALAASGRFEEALVALDRDPGDTTTESADGVSAGPARTVTAIVSRLAPQPVHGPAGPLPAPLAGDLRCHAAVEALCRGVPARRVRRIAASALRATASGTAHDMGLTPASIAAWTLAQCDDLGHAERVLADAARQAASAGHLLTKTTVESLRARVLYDTGRLRQAETAARGVLEHQNASSLRPACVPLAAAVFVHCLIERGRPDEAEKLLNRTGLANRLPESALFAPLRIARARLWIRLERCDTGLDEMLACRELEAGPGWPYPTAICEILPDGVRALHQVEGERAARRFALDELERARAYGAGRPLAVALRTCGELEGGAGGLALMEEADGLLAGRPDTLERARTLIALGSALRRAGQRNAARRRLTAGMELAHGIGATVLDHEAGAELRLAGVRLARTGARACAALTPAEERVAQKAVEGLSNREIAQALFVTVKTVEWHLSQAYAKLGIGRRSELSQALGGNDGFGIEDERKSA</sequence>
<dbReference type="GO" id="GO:0006355">
    <property type="term" value="P:regulation of DNA-templated transcription"/>
    <property type="evidence" value="ECO:0007669"/>
    <property type="project" value="InterPro"/>
</dbReference>
<comment type="caution">
    <text evidence="4">The sequence shown here is derived from an EMBL/GenBank/DDBJ whole genome shotgun (WGS) entry which is preliminary data.</text>
</comment>
<dbReference type="GO" id="GO:0004016">
    <property type="term" value="F:adenylate cyclase activity"/>
    <property type="evidence" value="ECO:0007669"/>
    <property type="project" value="TreeGrafter"/>
</dbReference>
<dbReference type="Gene3D" id="1.10.10.10">
    <property type="entry name" value="Winged helix-like DNA-binding domain superfamily/Winged helix DNA-binding domain"/>
    <property type="match status" value="1"/>
</dbReference>
<reference evidence="4" key="1">
    <citation type="journal article" date="2014" name="Int. J. Syst. Evol. Microbiol.">
        <title>Complete genome sequence of Corynebacterium casei LMG S-19264T (=DSM 44701T), isolated from a smear-ripened cheese.</title>
        <authorList>
            <consortium name="US DOE Joint Genome Institute (JGI-PGF)"/>
            <person name="Walter F."/>
            <person name="Albersmeier A."/>
            <person name="Kalinowski J."/>
            <person name="Ruckert C."/>
        </authorList>
    </citation>
    <scope>NUCLEOTIDE SEQUENCE</scope>
    <source>
        <strain evidence="4">JCM 4815</strain>
    </source>
</reference>
<dbReference type="AlphaFoldDB" id="A0A918PTB5"/>
<dbReference type="Gene3D" id="3.40.50.300">
    <property type="entry name" value="P-loop containing nucleotide triphosphate hydrolases"/>
    <property type="match status" value="1"/>
</dbReference>
<protein>
    <submittedName>
        <fullName evidence="4">LuxR family transcriptional regulator</fullName>
    </submittedName>
</protein>
<dbReference type="GO" id="GO:0005524">
    <property type="term" value="F:ATP binding"/>
    <property type="evidence" value="ECO:0007669"/>
    <property type="project" value="UniProtKB-KW"/>
</dbReference>
<dbReference type="SUPFAM" id="SSF48452">
    <property type="entry name" value="TPR-like"/>
    <property type="match status" value="1"/>
</dbReference>
<organism evidence="4 5">
    <name type="scientific">Streptomyces poonensis</name>
    <dbReference type="NCBI Taxonomy" id="68255"/>
    <lineage>
        <taxon>Bacteria</taxon>
        <taxon>Bacillati</taxon>
        <taxon>Actinomycetota</taxon>
        <taxon>Actinomycetes</taxon>
        <taxon>Kitasatosporales</taxon>
        <taxon>Streptomycetaceae</taxon>
        <taxon>Streptomyces</taxon>
    </lineage>
</organism>
<dbReference type="InterPro" id="IPR027417">
    <property type="entry name" value="P-loop_NTPase"/>
</dbReference>
<evidence type="ECO:0000313" key="4">
    <source>
        <dbReference type="EMBL" id="GGZ21288.1"/>
    </source>
</evidence>
<keyword evidence="5" id="KW-1185">Reference proteome</keyword>
<evidence type="ECO:0000259" key="3">
    <source>
        <dbReference type="PROSITE" id="PS50043"/>
    </source>
</evidence>
<dbReference type="InterPro" id="IPR000792">
    <property type="entry name" value="Tscrpt_reg_LuxR_C"/>
</dbReference>
<dbReference type="PANTHER" id="PTHR16305:SF35">
    <property type="entry name" value="TRANSCRIPTIONAL ACTIVATOR DOMAIN"/>
    <property type="match status" value="1"/>
</dbReference>
<feature type="domain" description="HTH luxR-type" evidence="3">
    <location>
        <begin position="880"/>
        <end position="945"/>
    </location>
</feature>
<dbReference type="Proteomes" id="UP000622166">
    <property type="component" value="Unassembled WGS sequence"/>
</dbReference>
<dbReference type="PANTHER" id="PTHR16305">
    <property type="entry name" value="TESTICULAR SOLUBLE ADENYLYL CYCLASE"/>
    <property type="match status" value="1"/>
</dbReference>
<evidence type="ECO:0000256" key="2">
    <source>
        <dbReference type="ARBA" id="ARBA00022840"/>
    </source>
</evidence>
<dbReference type="InterPro" id="IPR036388">
    <property type="entry name" value="WH-like_DNA-bd_sf"/>
</dbReference>
<dbReference type="Pfam" id="PF13191">
    <property type="entry name" value="AAA_16"/>
    <property type="match status" value="1"/>
</dbReference>
<reference evidence="4" key="2">
    <citation type="submission" date="2020-09" db="EMBL/GenBank/DDBJ databases">
        <authorList>
            <person name="Sun Q."/>
            <person name="Ohkuma M."/>
        </authorList>
    </citation>
    <scope>NUCLEOTIDE SEQUENCE</scope>
    <source>
        <strain evidence="4">JCM 4815</strain>
    </source>
</reference>
<dbReference type="GO" id="GO:0005737">
    <property type="term" value="C:cytoplasm"/>
    <property type="evidence" value="ECO:0007669"/>
    <property type="project" value="TreeGrafter"/>
</dbReference>
<dbReference type="GO" id="GO:0003677">
    <property type="term" value="F:DNA binding"/>
    <property type="evidence" value="ECO:0007669"/>
    <property type="project" value="InterPro"/>
</dbReference>
<dbReference type="CDD" id="cd06170">
    <property type="entry name" value="LuxR_C_like"/>
    <property type="match status" value="1"/>
</dbReference>
<dbReference type="PRINTS" id="PR00038">
    <property type="entry name" value="HTHLUXR"/>
</dbReference>
<accession>A0A918PTB5</accession>
<keyword evidence="1" id="KW-0547">Nucleotide-binding</keyword>
<dbReference type="Pfam" id="PF00196">
    <property type="entry name" value="GerE"/>
    <property type="match status" value="1"/>
</dbReference>
<dbReference type="EMBL" id="BMVW01000009">
    <property type="protein sequence ID" value="GGZ21288.1"/>
    <property type="molecule type" value="Genomic_DNA"/>
</dbReference>
<gene>
    <name evidence="4" type="ORF">GCM10010365_47090</name>
</gene>
<dbReference type="InterPro" id="IPR041664">
    <property type="entry name" value="AAA_16"/>
</dbReference>
<dbReference type="InterPro" id="IPR016032">
    <property type="entry name" value="Sig_transdc_resp-reg_C-effctor"/>
</dbReference>
<dbReference type="PROSITE" id="PS50043">
    <property type="entry name" value="HTH_LUXR_2"/>
    <property type="match status" value="1"/>
</dbReference>
<keyword evidence="2" id="KW-0067">ATP-binding</keyword>
<dbReference type="SMART" id="SM00421">
    <property type="entry name" value="HTH_LUXR"/>
    <property type="match status" value="1"/>
</dbReference>
<dbReference type="SUPFAM" id="SSF46894">
    <property type="entry name" value="C-terminal effector domain of the bipartite response regulators"/>
    <property type="match status" value="1"/>
</dbReference>
<evidence type="ECO:0000256" key="1">
    <source>
        <dbReference type="ARBA" id="ARBA00022741"/>
    </source>
</evidence>
<name>A0A918PTB5_9ACTN</name>
<dbReference type="RefSeq" id="WP_189862144.1">
    <property type="nucleotide sequence ID" value="NZ_BMVW01000009.1"/>
</dbReference>